<reference evidence="3 4" key="1">
    <citation type="submission" date="2024-05" db="EMBL/GenBank/DDBJ databases">
        <title>Culex pipiens pipiens assembly and annotation.</title>
        <authorList>
            <person name="Alout H."/>
            <person name="Durand T."/>
        </authorList>
    </citation>
    <scope>NUCLEOTIDE SEQUENCE [LARGE SCALE GENOMIC DNA]</scope>
    <source>
        <strain evidence="3">HA-2024</strain>
        <tissue evidence="3">Whole body</tissue>
    </source>
</reference>
<accession>A0ABD1CKI6</accession>
<feature type="compositionally biased region" description="Basic residues" evidence="1">
    <location>
        <begin position="64"/>
        <end position="75"/>
    </location>
</feature>
<dbReference type="AlphaFoldDB" id="A0ABD1CKI6"/>
<dbReference type="EMBL" id="JBEHCU010011308">
    <property type="protein sequence ID" value="KAL1376909.1"/>
    <property type="molecule type" value="Genomic_DNA"/>
</dbReference>
<keyword evidence="4" id="KW-1185">Reference proteome</keyword>
<comment type="caution">
    <text evidence="3">The sequence shown here is derived from an EMBL/GenBank/DDBJ whole genome shotgun (WGS) entry which is preliminary data.</text>
</comment>
<feature type="region of interest" description="Disordered" evidence="1">
    <location>
        <begin position="56"/>
        <end position="78"/>
    </location>
</feature>
<feature type="signal peptide" evidence="2">
    <location>
        <begin position="1"/>
        <end position="16"/>
    </location>
</feature>
<gene>
    <name evidence="3" type="ORF">pipiens_020335</name>
</gene>
<evidence type="ECO:0000256" key="2">
    <source>
        <dbReference type="SAM" id="SignalP"/>
    </source>
</evidence>
<name>A0ABD1CKI6_CULPP</name>
<feature type="chain" id="PRO_5044740612" evidence="2">
    <location>
        <begin position="17"/>
        <end position="182"/>
    </location>
</feature>
<keyword evidence="2" id="KW-0732">Signal</keyword>
<evidence type="ECO:0000256" key="1">
    <source>
        <dbReference type="SAM" id="MobiDB-lite"/>
    </source>
</evidence>
<protein>
    <submittedName>
        <fullName evidence="3">Uncharacterized protein</fullName>
    </submittedName>
</protein>
<feature type="non-terminal residue" evidence="3">
    <location>
        <position position="1"/>
    </location>
</feature>
<evidence type="ECO:0000313" key="4">
    <source>
        <dbReference type="Proteomes" id="UP001562425"/>
    </source>
</evidence>
<feature type="non-terminal residue" evidence="3">
    <location>
        <position position="182"/>
    </location>
</feature>
<dbReference type="Proteomes" id="UP001562425">
    <property type="component" value="Unassembled WGS sequence"/>
</dbReference>
<organism evidence="3 4">
    <name type="scientific">Culex pipiens pipiens</name>
    <name type="common">Northern house mosquito</name>
    <dbReference type="NCBI Taxonomy" id="38569"/>
    <lineage>
        <taxon>Eukaryota</taxon>
        <taxon>Metazoa</taxon>
        <taxon>Ecdysozoa</taxon>
        <taxon>Arthropoda</taxon>
        <taxon>Hexapoda</taxon>
        <taxon>Insecta</taxon>
        <taxon>Pterygota</taxon>
        <taxon>Neoptera</taxon>
        <taxon>Endopterygota</taxon>
        <taxon>Diptera</taxon>
        <taxon>Nematocera</taxon>
        <taxon>Culicoidea</taxon>
        <taxon>Culicidae</taxon>
        <taxon>Culicinae</taxon>
        <taxon>Culicini</taxon>
        <taxon>Culex</taxon>
        <taxon>Culex</taxon>
    </lineage>
</organism>
<sequence length="182" mass="20737">ENTFFVFLTFWATAIADNFWRTESWTEFVTSGRLLDTQCSYLDFWSIGSDVTPGDIKSGEPVQHRKLSSNRKNRRGTSWSAQLDHLGCGVVVVGSGISASEGQLNNSGQHSPEQRPVIAWTENQNHIEKLRNHFNKWITKTKPYNPLDTSFLIAWTTWEVTERQPDAELSATRKKNKTKFGS</sequence>
<proteinExistence type="predicted"/>
<evidence type="ECO:0000313" key="3">
    <source>
        <dbReference type="EMBL" id="KAL1376909.1"/>
    </source>
</evidence>